<dbReference type="Pfam" id="PF13639">
    <property type="entry name" value="zf-RING_2"/>
    <property type="match status" value="1"/>
</dbReference>
<evidence type="ECO:0000256" key="5">
    <source>
        <dbReference type="SAM" id="Phobius"/>
    </source>
</evidence>
<gene>
    <name evidence="7" type="ORF">LY90DRAFT_668096</name>
</gene>
<keyword evidence="5" id="KW-0812">Transmembrane</keyword>
<keyword evidence="3" id="KW-0862">Zinc</keyword>
<evidence type="ECO:0000256" key="1">
    <source>
        <dbReference type="ARBA" id="ARBA00022723"/>
    </source>
</evidence>
<dbReference type="PANTHER" id="PTHR45931:SF3">
    <property type="entry name" value="RING ZINC FINGER-CONTAINING PROTEIN"/>
    <property type="match status" value="1"/>
</dbReference>
<dbReference type="AlphaFoldDB" id="A0A1Y2DZJ6"/>
<dbReference type="EMBL" id="MCOG01000053">
    <property type="protein sequence ID" value="ORY64710.1"/>
    <property type="molecule type" value="Genomic_DNA"/>
</dbReference>
<feature type="transmembrane region" description="Helical" evidence="5">
    <location>
        <begin position="229"/>
        <end position="253"/>
    </location>
</feature>
<keyword evidence="8" id="KW-1185">Reference proteome</keyword>
<keyword evidence="5" id="KW-0472">Membrane</keyword>
<keyword evidence="1" id="KW-0479">Metal-binding</keyword>
<dbReference type="PANTHER" id="PTHR45931">
    <property type="entry name" value="SI:CH211-59O9.10"/>
    <property type="match status" value="1"/>
</dbReference>
<dbReference type="InterPro" id="IPR051834">
    <property type="entry name" value="RING_finger_E3_ligase"/>
</dbReference>
<keyword evidence="5" id="KW-1133">Transmembrane helix</keyword>
<dbReference type="OrthoDB" id="8062037at2759"/>
<dbReference type="CDD" id="cd16454">
    <property type="entry name" value="RING-H2_PA-TM-RING"/>
    <property type="match status" value="1"/>
</dbReference>
<dbReference type="GO" id="GO:0061630">
    <property type="term" value="F:ubiquitin protein ligase activity"/>
    <property type="evidence" value="ECO:0007669"/>
    <property type="project" value="TreeGrafter"/>
</dbReference>
<organism evidence="7 8">
    <name type="scientific">Neocallimastix californiae</name>
    <dbReference type="NCBI Taxonomy" id="1754190"/>
    <lineage>
        <taxon>Eukaryota</taxon>
        <taxon>Fungi</taxon>
        <taxon>Fungi incertae sedis</taxon>
        <taxon>Chytridiomycota</taxon>
        <taxon>Chytridiomycota incertae sedis</taxon>
        <taxon>Neocallimastigomycetes</taxon>
        <taxon>Neocallimastigales</taxon>
        <taxon>Neocallimastigaceae</taxon>
        <taxon>Neocallimastix</taxon>
    </lineage>
</organism>
<proteinExistence type="predicted"/>
<name>A0A1Y2DZJ6_9FUNG</name>
<dbReference type="GO" id="GO:0006511">
    <property type="term" value="P:ubiquitin-dependent protein catabolic process"/>
    <property type="evidence" value="ECO:0007669"/>
    <property type="project" value="TreeGrafter"/>
</dbReference>
<evidence type="ECO:0000259" key="6">
    <source>
        <dbReference type="PROSITE" id="PS50089"/>
    </source>
</evidence>
<dbReference type="Gene3D" id="3.30.40.10">
    <property type="entry name" value="Zinc/RING finger domain, C3HC4 (zinc finger)"/>
    <property type="match status" value="1"/>
</dbReference>
<dbReference type="SMART" id="SM00184">
    <property type="entry name" value="RING"/>
    <property type="match status" value="1"/>
</dbReference>
<dbReference type="Proteomes" id="UP000193920">
    <property type="component" value="Unassembled WGS sequence"/>
</dbReference>
<evidence type="ECO:0000313" key="8">
    <source>
        <dbReference type="Proteomes" id="UP000193920"/>
    </source>
</evidence>
<dbReference type="SUPFAM" id="SSF57850">
    <property type="entry name" value="RING/U-box"/>
    <property type="match status" value="1"/>
</dbReference>
<evidence type="ECO:0000256" key="3">
    <source>
        <dbReference type="ARBA" id="ARBA00022833"/>
    </source>
</evidence>
<dbReference type="STRING" id="1754190.A0A1Y2DZJ6"/>
<keyword evidence="2 4" id="KW-0863">Zinc-finger</keyword>
<evidence type="ECO:0000313" key="7">
    <source>
        <dbReference type="EMBL" id="ORY64710.1"/>
    </source>
</evidence>
<comment type="caution">
    <text evidence="7">The sequence shown here is derived from an EMBL/GenBank/DDBJ whole genome shotgun (WGS) entry which is preliminary data.</text>
</comment>
<dbReference type="InterPro" id="IPR001841">
    <property type="entry name" value="Znf_RING"/>
</dbReference>
<evidence type="ECO:0000256" key="2">
    <source>
        <dbReference type="ARBA" id="ARBA00022771"/>
    </source>
</evidence>
<dbReference type="GO" id="GO:0008270">
    <property type="term" value="F:zinc ion binding"/>
    <property type="evidence" value="ECO:0007669"/>
    <property type="project" value="UniProtKB-KW"/>
</dbReference>
<sequence length="457" mass="52659">MDNSNEDNNIKVNKENSDETLNIESLIIDNRVQDEKNTEKTNKNSISLIFNNSLPCNYQNQNLDDMPSHHHGNDHNNNNNIMNNDYMNIERCDSCSSKCSCHSNNSSQIESHDCNYSCNSKTLINSKENNDTECDIIHSNFCSMETVIDKGSYSNPLNNNEKDEVQSNSNRSDDNIILINESFSLNDDLNTSSSNLQSDNMTVISNGSNNFNDLTREELEPTSTAWNSWKIWCSIKILLSLLIIMFGIRALIVDKNRICNNNFKYFSLAYVVIAILQILLNIALIFYLPHKIYQINYAMHRRLCISKILWGIQGFIDIFQLIMVPIGIKVLKGSSNICFDKSRTHDSSTYNYIYYITLLSSCIYILLVALLLVLPCWTLFMLLPRYEGVSMTKFRKISTVEVTRDLLEQESFCVICMEPFKLGSKVKQLPCKHIYHKKCISIWFAEHNKCPTCRYEI</sequence>
<dbReference type="InterPro" id="IPR013083">
    <property type="entry name" value="Znf_RING/FYVE/PHD"/>
</dbReference>
<dbReference type="PROSITE" id="PS50089">
    <property type="entry name" value="ZF_RING_2"/>
    <property type="match status" value="1"/>
</dbReference>
<dbReference type="GO" id="GO:0005634">
    <property type="term" value="C:nucleus"/>
    <property type="evidence" value="ECO:0007669"/>
    <property type="project" value="TreeGrafter"/>
</dbReference>
<protein>
    <recommendedName>
        <fullName evidence="6">RING-type domain-containing protein</fullName>
    </recommendedName>
</protein>
<evidence type="ECO:0000256" key="4">
    <source>
        <dbReference type="PROSITE-ProRule" id="PRU00175"/>
    </source>
</evidence>
<feature type="transmembrane region" description="Helical" evidence="5">
    <location>
        <begin position="265"/>
        <end position="288"/>
    </location>
</feature>
<reference evidence="7 8" key="1">
    <citation type="submission" date="2016-08" db="EMBL/GenBank/DDBJ databases">
        <title>A Parts List for Fungal Cellulosomes Revealed by Comparative Genomics.</title>
        <authorList>
            <consortium name="DOE Joint Genome Institute"/>
            <person name="Haitjema C.H."/>
            <person name="Gilmore S.P."/>
            <person name="Henske J.K."/>
            <person name="Solomon K.V."/>
            <person name="De Groot R."/>
            <person name="Kuo A."/>
            <person name="Mondo S.J."/>
            <person name="Salamov A.A."/>
            <person name="Labutti K."/>
            <person name="Zhao Z."/>
            <person name="Chiniquy J."/>
            <person name="Barry K."/>
            <person name="Brewer H.M."/>
            <person name="Purvine S.O."/>
            <person name="Wright A.T."/>
            <person name="Boxma B."/>
            <person name="Van Alen T."/>
            <person name="Hackstein J.H."/>
            <person name="Baker S.E."/>
            <person name="Grigoriev I.V."/>
            <person name="O'Malley M.A."/>
        </authorList>
    </citation>
    <scope>NUCLEOTIDE SEQUENCE [LARGE SCALE GENOMIC DNA]</scope>
    <source>
        <strain evidence="7 8">G1</strain>
    </source>
</reference>
<accession>A0A1Y2DZJ6</accession>
<feature type="transmembrane region" description="Helical" evidence="5">
    <location>
        <begin position="308"/>
        <end position="331"/>
    </location>
</feature>
<feature type="transmembrane region" description="Helical" evidence="5">
    <location>
        <begin position="352"/>
        <end position="383"/>
    </location>
</feature>
<feature type="domain" description="RING-type" evidence="6">
    <location>
        <begin position="413"/>
        <end position="454"/>
    </location>
</feature>